<name>H5WX15_9PSEU</name>
<dbReference type="PROSITE" id="PS50977">
    <property type="entry name" value="HTH_TETR_2"/>
    <property type="match status" value="1"/>
</dbReference>
<keyword evidence="3 5" id="KW-0238">DNA-binding</keyword>
<dbReference type="PANTHER" id="PTHR30055">
    <property type="entry name" value="HTH-TYPE TRANSCRIPTIONAL REGULATOR RUTR"/>
    <property type="match status" value="1"/>
</dbReference>
<dbReference type="Gene3D" id="1.10.357.10">
    <property type="entry name" value="Tetracycline Repressor, domain 2"/>
    <property type="match status" value="1"/>
</dbReference>
<dbReference type="Proteomes" id="UP000004926">
    <property type="component" value="Chromosome"/>
</dbReference>
<dbReference type="RefSeq" id="WP_009156221.1">
    <property type="nucleotide sequence ID" value="NZ_CM001439.1"/>
</dbReference>
<feature type="DNA-binding region" description="H-T-H motif" evidence="5">
    <location>
        <begin position="37"/>
        <end position="56"/>
    </location>
</feature>
<dbReference type="STRING" id="882083.SacmaDRAFT_4668"/>
<dbReference type="InterPro" id="IPR036271">
    <property type="entry name" value="Tet_transcr_reg_TetR-rel_C_sf"/>
</dbReference>
<dbReference type="HOGENOM" id="CLU_069543_5_2_11"/>
<dbReference type="EMBL" id="CM001439">
    <property type="protein sequence ID" value="EHR52843.1"/>
    <property type="molecule type" value="Genomic_DNA"/>
</dbReference>
<accession>H5WX15</accession>
<evidence type="ECO:0000256" key="5">
    <source>
        <dbReference type="PROSITE-ProRule" id="PRU00335"/>
    </source>
</evidence>
<reference evidence="7 8" key="1">
    <citation type="journal article" date="2012" name="Stand. Genomic Sci.">
        <title>Genome sequence of the ocean sediment bacterium Saccharomonospora marina type strain (XMU15(T)).</title>
        <authorList>
            <person name="Klenk H.P."/>
            <person name="Lu M."/>
            <person name="Lucas S."/>
            <person name="Lapidus A."/>
            <person name="Copeland A."/>
            <person name="Pitluck S."/>
            <person name="Goodwin L.A."/>
            <person name="Han C."/>
            <person name="Tapia R."/>
            <person name="Brambilla E.M."/>
            <person name="Potter G."/>
            <person name="Land M."/>
            <person name="Ivanova N."/>
            <person name="Rohde M."/>
            <person name="Goker M."/>
            <person name="Detter J.C."/>
            <person name="Li W.J."/>
            <person name="Kyrpides N.C."/>
            <person name="Woyke T."/>
        </authorList>
    </citation>
    <scope>NUCLEOTIDE SEQUENCE [LARGE SCALE GENOMIC DNA]</scope>
    <source>
        <strain evidence="7 8">XMU15</strain>
    </source>
</reference>
<proteinExistence type="predicted"/>
<dbReference type="InterPro" id="IPR003012">
    <property type="entry name" value="Tet_transcr_reg_TetR"/>
</dbReference>
<evidence type="ECO:0000256" key="3">
    <source>
        <dbReference type="ARBA" id="ARBA00023125"/>
    </source>
</evidence>
<dbReference type="OrthoDB" id="329481at2"/>
<evidence type="ECO:0000259" key="6">
    <source>
        <dbReference type="PROSITE" id="PS50977"/>
    </source>
</evidence>
<evidence type="ECO:0000313" key="8">
    <source>
        <dbReference type="Proteomes" id="UP000004926"/>
    </source>
</evidence>
<dbReference type="Pfam" id="PF00440">
    <property type="entry name" value="TetR_N"/>
    <property type="match status" value="1"/>
</dbReference>
<keyword evidence="8" id="KW-1185">Reference proteome</keyword>
<dbReference type="PRINTS" id="PR00400">
    <property type="entry name" value="TETREPRESSOR"/>
</dbReference>
<dbReference type="AlphaFoldDB" id="H5WX15"/>
<dbReference type="eggNOG" id="COG1309">
    <property type="taxonomic scope" value="Bacteria"/>
</dbReference>
<dbReference type="InterPro" id="IPR001647">
    <property type="entry name" value="HTH_TetR"/>
</dbReference>
<dbReference type="Pfam" id="PF02909">
    <property type="entry name" value="TetR_C_1"/>
    <property type="match status" value="1"/>
</dbReference>
<keyword evidence="2" id="KW-0805">Transcription regulation</keyword>
<evidence type="ECO:0000313" key="7">
    <source>
        <dbReference type="EMBL" id="EHR52843.1"/>
    </source>
</evidence>
<feature type="domain" description="HTH tetR-type" evidence="6">
    <location>
        <begin position="14"/>
        <end position="74"/>
    </location>
</feature>
<dbReference type="InterPro" id="IPR009057">
    <property type="entry name" value="Homeodomain-like_sf"/>
</dbReference>
<organism evidence="7 8">
    <name type="scientific">Saccharomonospora marina XMU15</name>
    <dbReference type="NCBI Taxonomy" id="882083"/>
    <lineage>
        <taxon>Bacteria</taxon>
        <taxon>Bacillati</taxon>
        <taxon>Actinomycetota</taxon>
        <taxon>Actinomycetes</taxon>
        <taxon>Pseudonocardiales</taxon>
        <taxon>Pseudonocardiaceae</taxon>
        <taxon>Saccharomonospora</taxon>
    </lineage>
</organism>
<keyword evidence="4" id="KW-0804">Transcription</keyword>
<dbReference type="GO" id="GO:0045892">
    <property type="term" value="P:negative regulation of DNA-templated transcription"/>
    <property type="evidence" value="ECO:0007669"/>
    <property type="project" value="InterPro"/>
</dbReference>
<dbReference type="GO" id="GO:0003700">
    <property type="term" value="F:DNA-binding transcription factor activity"/>
    <property type="evidence" value="ECO:0007669"/>
    <property type="project" value="TreeGrafter"/>
</dbReference>
<dbReference type="PRINTS" id="PR00455">
    <property type="entry name" value="HTHTETR"/>
</dbReference>
<sequence length="228" mass="25011">MTRQRREAATGRTRLTPHAVVDAALDLAETEGLAAVTIRRLAGDLGVSAMALYWHFRNKDELLDGMVGRIYDKIDTTVDSSADWARQLRTVLGSMVEVLRAHPATALLLASRNTTSESNLRAAETMLDILRRGGFSPAEATQIVRHALSTLTHLVSAVPGAGPGEESAEPIEARRRTRAFLRSLPPDRYPRLVEAAGPLSECEDPEGYFRFGLDLLLAGIETMAERHR</sequence>
<dbReference type="PANTHER" id="PTHR30055:SF151">
    <property type="entry name" value="TRANSCRIPTIONAL REGULATORY PROTEIN"/>
    <property type="match status" value="1"/>
</dbReference>
<protein>
    <submittedName>
        <fullName evidence="7">Transcriptional regulator</fullName>
    </submittedName>
</protein>
<evidence type="ECO:0000256" key="1">
    <source>
        <dbReference type="ARBA" id="ARBA00022491"/>
    </source>
</evidence>
<dbReference type="GO" id="GO:0046677">
    <property type="term" value="P:response to antibiotic"/>
    <property type="evidence" value="ECO:0007669"/>
    <property type="project" value="InterPro"/>
</dbReference>
<dbReference type="SUPFAM" id="SSF46689">
    <property type="entry name" value="Homeodomain-like"/>
    <property type="match status" value="1"/>
</dbReference>
<keyword evidence="1" id="KW-0678">Repressor</keyword>
<dbReference type="SUPFAM" id="SSF48498">
    <property type="entry name" value="Tetracyclin repressor-like, C-terminal domain"/>
    <property type="match status" value="1"/>
</dbReference>
<evidence type="ECO:0000256" key="2">
    <source>
        <dbReference type="ARBA" id="ARBA00023015"/>
    </source>
</evidence>
<evidence type="ECO:0000256" key="4">
    <source>
        <dbReference type="ARBA" id="ARBA00023163"/>
    </source>
</evidence>
<gene>
    <name evidence="7" type="ORF">SacmaDRAFT_4668</name>
</gene>
<dbReference type="InterPro" id="IPR004111">
    <property type="entry name" value="Repressor_TetR_C"/>
</dbReference>
<dbReference type="InterPro" id="IPR050109">
    <property type="entry name" value="HTH-type_TetR-like_transc_reg"/>
</dbReference>
<dbReference type="GO" id="GO:0000976">
    <property type="term" value="F:transcription cis-regulatory region binding"/>
    <property type="evidence" value="ECO:0007669"/>
    <property type="project" value="TreeGrafter"/>
</dbReference>